<feature type="region of interest" description="Disordered" evidence="1">
    <location>
        <begin position="1"/>
        <end position="118"/>
    </location>
</feature>
<evidence type="ECO:0000256" key="1">
    <source>
        <dbReference type="SAM" id="MobiDB-lite"/>
    </source>
</evidence>
<comment type="caution">
    <text evidence="2">The sequence shown here is derived from an EMBL/GenBank/DDBJ whole genome shotgun (WGS) entry which is preliminary data.</text>
</comment>
<dbReference type="EMBL" id="CADEBD010000175">
    <property type="protein sequence ID" value="CAB3224728.1"/>
    <property type="molecule type" value="Genomic_DNA"/>
</dbReference>
<dbReference type="AlphaFoldDB" id="A0A8S0YZQ1"/>
<protein>
    <submittedName>
        <fullName evidence="2">Uncharacterized protein</fullName>
    </submittedName>
</protein>
<evidence type="ECO:0000313" key="3">
    <source>
        <dbReference type="Proteomes" id="UP000494256"/>
    </source>
</evidence>
<accession>A0A8S0YZQ1</accession>
<name>A0A8S0YZQ1_ARCPL</name>
<evidence type="ECO:0000313" key="2">
    <source>
        <dbReference type="EMBL" id="CAB3224728.1"/>
    </source>
</evidence>
<gene>
    <name evidence="2" type="ORF">APLA_LOCUS1988</name>
</gene>
<organism evidence="2 3">
    <name type="scientific">Arctia plantaginis</name>
    <name type="common">Wood tiger moth</name>
    <name type="synonym">Phalaena plantaginis</name>
    <dbReference type="NCBI Taxonomy" id="874455"/>
    <lineage>
        <taxon>Eukaryota</taxon>
        <taxon>Metazoa</taxon>
        <taxon>Ecdysozoa</taxon>
        <taxon>Arthropoda</taxon>
        <taxon>Hexapoda</taxon>
        <taxon>Insecta</taxon>
        <taxon>Pterygota</taxon>
        <taxon>Neoptera</taxon>
        <taxon>Endopterygota</taxon>
        <taxon>Lepidoptera</taxon>
        <taxon>Glossata</taxon>
        <taxon>Ditrysia</taxon>
        <taxon>Noctuoidea</taxon>
        <taxon>Erebidae</taxon>
        <taxon>Arctiinae</taxon>
        <taxon>Arctia</taxon>
    </lineage>
</organism>
<sequence length="280" mass="30407">MGRRRVNAVPPPYLPWVDRRTPRATDVAPCDALPAQAAMTEGAARPRPPPPRKPNSLALAWPRWDDPPPPAPDSRQQPQHLKDFDGFSPYTPPNPIHGERRPRRPTSAISPRPVVNQLARRPHSIGAVDDEWGPVPILAPVPRRPRPGVPPPGMATLPRASLLPSSRSDYQLQRPAIMTNGYGAVPPSTSRRLSLPGGVNNPPKTSATFHGLSGLVGPYPTLGTPGTPSTPAAVREAVRHLLMQPRNGFPIMDQKLSLFIEILDAQERFSQVCQASVAIC</sequence>
<dbReference type="Proteomes" id="UP000494256">
    <property type="component" value="Unassembled WGS sequence"/>
</dbReference>
<reference evidence="2 3" key="1">
    <citation type="submission" date="2020-04" db="EMBL/GenBank/DDBJ databases">
        <authorList>
            <person name="Wallbank WR R."/>
            <person name="Pardo Diaz C."/>
            <person name="Kozak K."/>
            <person name="Martin S."/>
            <person name="Jiggins C."/>
            <person name="Moest M."/>
            <person name="Warren A I."/>
            <person name="Byers J.R.P. K."/>
            <person name="Montejo-Kovacevich G."/>
            <person name="Yen C E."/>
        </authorList>
    </citation>
    <scope>NUCLEOTIDE SEQUENCE [LARGE SCALE GENOMIC DNA]</scope>
</reference>
<proteinExistence type="predicted"/>
<dbReference type="OrthoDB" id="6134464at2759"/>